<name>A0A4W3GM22_CALMI</name>
<dbReference type="RefSeq" id="XP_007883093.1">
    <property type="nucleotide sequence ID" value="XM_007884902.2"/>
</dbReference>
<reference evidence="3" key="1">
    <citation type="journal article" date="2006" name="Science">
        <title>Ancient noncoding elements conserved in the human genome.</title>
        <authorList>
            <person name="Venkatesh B."/>
            <person name="Kirkness E.F."/>
            <person name="Loh Y.H."/>
            <person name="Halpern A.L."/>
            <person name="Lee A.P."/>
            <person name="Johnson J."/>
            <person name="Dandona N."/>
            <person name="Viswanathan L.D."/>
            <person name="Tay A."/>
            <person name="Venter J.C."/>
            <person name="Strausberg R.L."/>
            <person name="Brenner S."/>
        </authorList>
    </citation>
    <scope>NUCLEOTIDE SEQUENCE [LARGE SCALE GENOMIC DNA]</scope>
</reference>
<dbReference type="Proteomes" id="UP000314986">
    <property type="component" value="Unassembled WGS sequence"/>
</dbReference>
<reference evidence="3" key="2">
    <citation type="journal article" date="2007" name="PLoS Biol.">
        <title>Survey sequencing and comparative analysis of the elephant shark (Callorhinchus milii) genome.</title>
        <authorList>
            <person name="Venkatesh B."/>
            <person name="Kirkness E.F."/>
            <person name="Loh Y.H."/>
            <person name="Halpern A.L."/>
            <person name="Lee A.P."/>
            <person name="Johnson J."/>
            <person name="Dandona N."/>
            <person name="Viswanathan L.D."/>
            <person name="Tay A."/>
            <person name="Venter J.C."/>
            <person name="Strausberg R.L."/>
            <person name="Brenner S."/>
        </authorList>
    </citation>
    <scope>NUCLEOTIDE SEQUENCE [LARGE SCALE GENOMIC DNA]</scope>
</reference>
<reference evidence="2" key="4">
    <citation type="submission" date="2025-08" db="UniProtKB">
        <authorList>
            <consortium name="Ensembl"/>
        </authorList>
    </citation>
    <scope>IDENTIFICATION</scope>
</reference>
<keyword evidence="3" id="KW-1185">Reference proteome</keyword>
<dbReference type="PANTHER" id="PTHR31094">
    <property type="entry name" value="RIKEN CDNA 2310061I04 GENE"/>
    <property type="match status" value="1"/>
</dbReference>
<dbReference type="KEGG" id="cmk:103172104"/>
<evidence type="ECO:0000313" key="3">
    <source>
        <dbReference type="Proteomes" id="UP000314986"/>
    </source>
</evidence>
<proteinExistence type="predicted"/>
<feature type="region of interest" description="Disordered" evidence="1">
    <location>
        <begin position="196"/>
        <end position="224"/>
    </location>
</feature>
<dbReference type="OMA" id="MHEGHLD"/>
<evidence type="ECO:0000313" key="2">
    <source>
        <dbReference type="Ensembl" id="ENSCMIP00000004893.1"/>
    </source>
</evidence>
<dbReference type="Ensembl" id="ENSCMIT00000005074.1">
    <property type="protein sequence ID" value="ENSCMIP00000004893.1"/>
    <property type="gene ID" value="ENSCMIG00000002909.1"/>
</dbReference>
<protein>
    <submittedName>
        <fullName evidence="2">Uncharacterized protein</fullName>
    </submittedName>
</protein>
<accession>A0A4W3GM22</accession>
<reference evidence="2" key="5">
    <citation type="submission" date="2025-09" db="UniProtKB">
        <authorList>
            <consortium name="Ensembl"/>
        </authorList>
    </citation>
    <scope>IDENTIFICATION</scope>
</reference>
<feature type="compositionally biased region" description="Basic and acidic residues" evidence="1">
    <location>
        <begin position="196"/>
        <end position="218"/>
    </location>
</feature>
<gene>
    <name evidence="2" type="primary">cunh6orf136</name>
</gene>
<sequence>MAGALSCRQCAVKGLNVAGLSRRRHCSLGTWVPSCRRPANRPYRSQRPVTVQRLSHSEDGFPRQISSLPWSMHPPVYTWGQSTGQLGAENCPAPSQDLAHLSLYSSCHAPRTQPGEVRIQSLVCLPEDKICLQLVVSGLGSGQSALLELPYPGLGNLDKMAALQARESGGHLSDDSRFLSRLEDILDSITTVDGRSQDDIAVERREPGSPEPAPRDQGAESGWDMSGGHLDSFRTLFESEWCRTPYPLLPHGLLAFAGTENLERSASDRGDPDMEEHLSLMYLRLRDQLPKFFLRPHDYGMYSPDLEFISEFPRIKTRGRTIYKVLLTLMKFLSLNYFADVQLEVLNMSRDAETWSVQVRWRVTGLPLHVLMLRFYKRDKTELYRFYDAFSTFHLGSDGLICRHKLDKMMSARPPVTKVKRLLVGALVALGLEEHRPALNLLLAQLTGKIWQ</sequence>
<dbReference type="InterPro" id="IPR018790">
    <property type="entry name" value="DUF2358"/>
</dbReference>
<organism evidence="2 3">
    <name type="scientific">Callorhinchus milii</name>
    <name type="common">Ghost shark</name>
    <dbReference type="NCBI Taxonomy" id="7868"/>
    <lineage>
        <taxon>Eukaryota</taxon>
        <taxon>Metazoa</taxon>
        <taxon>Chordata</taxon>
        <taxon>Craniata</taxon>
        <taxon>Vertebrata</taxon>
        <taxon>Chondrichthyes</taxon>
        <taxon>Holocephali</taxon>
        <taxon>Chimaeriformes</taxon>
        <taxon>Callorhinchidae</taxon>
        <taxon>Callorhinchus</taxon>
    </lineage>
</organism>
<dbReference type="InParanoid" id="A0A4W3GM22"/>
<dbReference type="OrthoDB" id="44820at2759"/>
<reference evidence="3" key="3">
    <citation type="journal article" date="2014" name="Nature">
        <title>Elephant shark genome provides unique insights into gnathostome evolution.</title>
        <authorList>
            <consortium name="International Elephant Shark Genome Sequencing Consortium"/>
            <person name="Venkatesh B."/>
            <person name="Lee A.P."/>
            <person name="Ravi V."/>
            <person name="Maurya A.K."/>
            <person name="Lian M.M."/>
            <person name="Swann J.B."/>
            <person name="Ohta Y."/>
            <person name="Flajnik M.F."/>
            <person name="Sutoh Y."/>
            <person name="Kasahara M."/>
            <person name="Hoon S."/>
            <person name="Gangu V."/>
            <person name="Roy S.W."/>
            <person name="Irimia M."/>
            <person name="Korzh V."/>
            <person name="Kondrychyn I."/>
            <person name="Lim Z.W."/>
            <person name="Tay B.H."/>
            <person name="Tohari S."/>
            <person name="Kong K.W."/>
            <person name="Ho S."/>
            <person name="Lorente-Galdos B."/>
            <person name="Quilez J."/>
            <person name="Marques-Bonet T."/>
            <person name="Raney B.J."/>
            <person name="Ingham P.W."/>
            <person name="Tay A."/>
            <person name="Hillier L.W."/>
            <person name="Minx P."/>
            <person name="Boehm T."/>
            <person name="Wilson R.K."/>
            <person name="Brenner S."/>
            <person name="Warren W.C."/>
        </authorList>
    </citation>
    <scope>NUCLEOTIDE SEQUENCE [LARGE SCALE GENOMIC DNA]</scope>
</reference>
<dbReference type="Pfam" id="PF10184">
    <property type="entry name" value="DUF2358"/>
    <property type="match status" value="1"/>
</dbReference>
<evidence type="ECO:0000256" key="1">
    <source>
        <dbReference type="SAM" id="MobiDB-lite"/>
    </source>
</evidence>
<dbReference type="GeneTree" id="ENSGT00390000008658"/>
<dbReference type="GeneID" id="103172104"/>
<dbReference type="STRING" id="7868.ENSCMIP00000004893"/>
<dbReference type="AlphaFoldDB" id="A0A4W3GM22"/>
<dbReference type="PANTHER" id="PTHR31094:SF2">
    <property type="entry name" value="RIKEN CDNA 2310061I04 GENE"/>
    <property type="match status" value="1"/>
</dbReference>